<name>Q72FV5_NITV2</name>
<sequence length="35" mass="4216">MRWRLAHAYRTREPAADSQKHNQIIRIWNAPLFPA</sequence>
<evidence type="ECO:0000313" key="2">
    <source>
        <dbReference type="Proteomes" id="UP000002194"/>
    </source>
</evidence>
<dbReference type="HOGENOM" id="CLU_3364631_0_0_7"/>
<dbReference type="EMBL" id="AE017285">
    <property type="protein sequence ID" value="AAS94592.1"/>
    <property type="molecule type" value="Genomic_DNA"/>
</dbReference>
<dbReference type="EnsemblBacteria" id="AAS94592">
    <property type="protein sequence ID" value="AAS94592"/>
    <property type="gene ID" value="DVU_0108"/>
</dbReference>
<accession>Q72FV5</accession>
<reference evidence="1 2" key="1">
    <citation type="journal article" date="2004" name="Nat. Biotechnol.">
        <title>The genome sequence of the anaerobic, sulfate-reducing bacterium Desulfovibrio vulgaris Hildenborough.</title>
        <authorList>
            <person name="Heidelberg J.F."/>
            <person name="Seshadri R."/>
            <person name="Haveman S.A."/>
            <person name="Hemme C.L."/>
            <person name="Paulsen I.T."/>
            <person name="Kolonay J.F."/>
            <person name="Eisen J.A."/>
            <person name="Ward N."/>
            <person name="Methe B."/>
            <person name="Brinkac L.M."/>
            <person name="Daugherty S.C."/>
            <person name="Deboy R.T."/>
            <person name="Dodson R.J."/>
            <person name="Durkin A.S."/>
            <person name="Madupu R."/>
            <person name="Nelson W.C."/>
            <person name="Sullivan S.A."/>
            <person name="Fouts D."/>
            <person name="Haft D.H."/>
            <person name="Selengut J."/>
            <person name="Peterson J.D."/>
            <person name="Davidsen T.M."/>
            <person name="Zafar N."/>
            <person name="Zhou L."/>
            <person name="Radune D."/>
            <person name="Dimitrov G."/>
            <person name="Hance M."/>
            <person name="Tran K."/>
            <person name="Khouri H."/>
            <person name="Gill J."/>
            <person name="Utterback T.R."/>
            <person name="Feldblyum T.V."/>
            <person name="Wall J.D."/>
            <person name="Voordouw G."/>
            <person name="Fraser C.M."/>
        </authorList>
    </citation>
    <scope>NUCLEOTIDE SEQUENCE [LARGE SCALE GENOMIC DNA]</scope>
    <source>
        <strain evidence="2">ATCC 29579 / DSM 644 / NCIMB 8303 / VKM B-1760 / Hildenborough</strain>
    </source>
</reference>
<keyword evidence="2" id="KW-1185">Reference proteome</keyword>
<dbReference type="Proteomes" id="UP000002194">
    <property type="component" value="Chromosome"/>
</dbReference>
<proteinExistence type="predicted"/>
<organism evidence="1 2">
    <name type="scientific">Nitratidesulfovibrio vulgaris (strain ATCC 29579 / DSM 644 / CCUG 34227 / NCIMB 8303 / VKM B-1760 / Hildenborough)</name>
    <name type="common">Desulfovibrio vulgaris</name>
    <dbReference type="NCBI Taxonomy" id="882"/>
    <lineage>
        <taxon>Bacteria</taxon>
        <taxon>Pseudomonadati</taxon>
        <taxon>Thermodesulfobacteriota</taxon>
        <taxon>Desulfovibrionia</taxon>
        <taxon>Desulfovibrionales</taxon>
        <taxon>Desulfovibrionaceae</taxon>
        <taxon>Nitratidesulfovibrio</taxon>
    </lineage>
</organism>
<dbReference type="PaxDb" id="882-DVU_0108"/>
<evidence type="ECO:0000313" key="1">
    <source>
        <dbReference type="EMBL" id="AAS94592.1"/>
    </source>
</evidence>
<dbReference type="KEGG" id="dvu:DVU_0108"/>
<dbReference type="AlphaFoldDB" id="Q72FV5"/>
<protein>
    <submittedName>
        <fullName evidence="1">Uncharacterized protein</fullName>
    </submittedName>
</protein>
<gene>
    <name evidence="1" type="ordered locus">DVU_0108</name>
</gene>